<evidence type="ECO:0000313" key="2">
    <source>
        <dbReference type="Proteomes" id="UP001057452"/>
    </source>
</evidence>
<organism evidence="1 2">
    <name type="scientific">Chaenocephalus aceratus</name>
    <name type="common">Blackfin icefish</name>
    <name type="synonym">Chaenichthys aceratus</name>
    <dbReference type="NCBI Taxonomy" id="36190"/>
    <lineage>
        <taxon>Eukaryota</taxon>
        <taxon>Metazoa</taxon>
        <taxon>Chordata</taxon>
        <taxon>Craniata</taxon>
        <taxon>Vertebrata</taxon>
        <taxon>Euteleostomi</taxon>
        <taxon>Actinopterygii</taxon>
        <taxon>Neopterygii</taxon>
        <taxon>Teleostei</taxon>
        <taxon>Neoteleostei</taxon>
        <taxon>Acanthomorphata</taxon>
        <taxon>Eupercaria</taxon>
        <taxon>Perciformes</taxon>
        <taxon>Notothenioidei</taxon>
        <taxon>Channichthyidae</taxon>
        <taxon>Chaenocephalus</taxon>
    </lineage>
</organism>
<name>A0ACB9WWW7_CHAAC</name>
<dbReference type="Proteomes" id="UP001057452">
    <property type="component" value="Chromosome 11"/>
</dbReference>
<dbReference type="EMBL" id="CM043795">
    <property type="protein sequence ID" value="KAI4818217.1"/>
    <property type="molecule type" value="Genomic_DNA"/>
</dbReference>
<keyword evidence="2" id="KW-1185">Reference proteome</keyword>
<reference evidence="1" key="1">
    <citation type="submission" date="2022-05" db="EMBL/GenBank/DDBJ databases">
        <title>Chromosome-level genome of Chaenocephalus aceratus.</title>
        <authorList>
            <person name="Park H."/>
        </authorList>
    </citation>
    <scope>NUCLEOTIDE SEQUENCE</scope>
    <source>
        <strain evidence="1">KU_202001</strain>
    </source>
</reference>
<gene>
    <name evidence="1" type="ORF">KUCAC02_011570</name>
</gene>
<sequence length="447" mass="50209">MHSRDTLPVVVGGTNYYIESLLWKVLVDTGQETRAPGDGGDGALDRKLELEKLGVEELHKRLAEVDPKMAAMLHPNDKRKITRSLQIHEMTGVSHTRWLQEQRGQEGGDGLGGPLRYSDPCIFWLYADMEALDKRLDARVDEMLSAGLIEELRDFHVRFNQQKVQDDSNLITPALYSPLPLRLCLLCPHVSLSGWLLWPDIKGPTSAQTDIPRSGREGEIVEEKEFHEFLTAPESSTQQERDALKDKGIEALKIATRRYARKQNKWVRNRFLKQAAKGESCEGGVSERLIAQSKEREGGTEHGWRGPGDNVPLVFGLEVTDVSRWEETVLNPALQILDSLSKGEEPAIQPIRVQGEEQRNKRSRNTCDLCDKIIIGDLEWTAHLKSKRHHHHVRKKRKTDSGWEVSSSAVDSVSEDSSAAVAPGSKETSQESSPETVTTHKEVPVTF</sequence>
<proteinExistence type="predicted"/>
<evidence type="ECO:0000313" key="1">
    <source>
        <dbReference type="EMBL" id="KAI4818217.1"/>
    </source>
</evidence>
<comment type="caution">
    <text evidence="1">The sequence shown here is derived from an EMBL/GenBank/DDBJ whole genome shotgun (WGS) entry which is preliminary data.</text>
</comment>
<accession>A0ACB9WWW7</accession>
<protein>
    <submittedName>
        <fullName evidence="1">Uncharacterized protein</fullName>
    </submittedName>
</protein>